<keyword evidence="1" id="KW-1133">Transmembrane helix</keyword>
<feature type="transmembrane region" description="Helical" evidence="1">
    <location>
        <begin position="239"/>
        <end position="258"/>
    </location>
</feature>
<sequence length="259" mass="28955">MPVHIEVGVLLGMTGSYVASVCFGLATGLPRNSYASDSSSTPSSFAMPWAVELFFGLLPVVFVIHSLRNIFQKQAQMLEDLEHFDAEQASCRSDFDRDFIFTGIEAWFGSTANFNHYVRTTLRKSLLRKRNPFPARYSSLIVIGPVSLGLEVVLSMCKEGAPFKSIMVFVGCQVVCANVIWLMLSIRLLTLLSEHFFRHSSSQCRDYAKSLFVWLVFYIFFYIGVLAGGETRKVSEVAALIWILTALSIFGLAMWSGLL</sequence>
<protein>
    <submittedName>
        <fullName evidence="2">Uncharacterized protein</fullName>
    </submittedName>
</protein>
<keyword evidence="3" id="KW-1185">Reference proteome</keyword>
<proteinExistence type="predicted"/>
<keyword evidence="1" id="KW-0472">Membrane</keyword>
<evidence type="ECO:0000313" key="2">
    <source>
        <dbReference type="EMBL" id="CAJ1384106.1"/>
    </source>
</evidence>
<evidence type="ECO:0000256" key="1">
    <source>
        <dbReference type="SAM" id="Phobius"/>
    </source>
</evidence>
<keyword evidence="1" id="KW-0812">Transmembrane</keyword>
<feature type="transmembrane region" description="Helical" evidence="1">
    <location>
        <begin position="133"/>
        <end position="154"/>
    </location>
</feature>
<dbReference type="EMBL" id="CAUJNA010001083">
    <property type="protein sequence ID" value="CAJ1384106.1"/>
    <property type="molecule type" value="Genomic_DNA"/>
</dbReference>
<dbReference type="AlphaFoldDB" id="A0AA36MY79"/>
<feature type="transmembrane region" description="Helical" evidence="1">
    <location>
        <begin position="166"/>
        <end position="190"/>
    </location>
</feature>
<reference evidence="2" key="1">
    <citation type="submission" date="2023-08" db="EMBL/GenBank/DDBJ databases">
        <authorList>
            <person name="Chen Y."/>
            <person name="Shah S."/>
            <person name="Dougan E. K."/>
            <person name="Thang M."/>
            <person name="Chan C."/>
        </authorList>
    </citation>
    <scope>NUCLEOTIDE SEQUENCE</scope>
</reference>
<accession>A0AA36MY79</accession>
<comment type="caution">
    <text evidence="2">The sequence shown here is derived from an EMBL/GenBank/DDBJ whole genome shotgun (WGS) entry which is preliminary data.</text>
</comment>
<gene>
    <name evidence="2" type="ORF">EVOR1521_LOCUS11032</name>
</gene>
<dbReference type="Proteomes" id="UP001178507">
    <property type="component" value="Unassembled WGS sequence"/>
</dbReference>
<feature type="transmembrane region" description="Helical" evidence="1">
    <location>
        <begin position="46"/>
        <end position="67"/>
    </location>
</feature>
<feature type="transmembrane region" description="Helical" evidence="1">
    <location>
        <begin position="211"/>
        <end position="227"/>
    </location>
</feature>
<feature type="transmembrane region" description="Helical" evidence="1">
    <location>
        <begin position="7"/>
        <end position="26"/>
    </location>
</feature>
<evidence type="ECO:0000313" key="3">
    <source>
        <dbReference type="Proteomes" id="UP001178507"/>
    </source>
</evidence>
<name>A0AA36MY79_9DINO</name>
<organism evidence="2 3">
    <name type="scientific">Effrenium voratum</name>
    <dbReference type="NCBI Taxonomy" id="2562239"/>
    <lineage>
        <taxon>Eukaryota</taxon>
        <taxon>Sar</taxon>
        <taxon>Alveolata</taxon>
        <taxon>Dinophyceae</taxon>
        <taxon>Suessiales</taxon>
        <taxon>Symbiodiniaceae</taxon>
        <taxon>Effrenium</taxon>
    </lineage>
</organism>